<evidence type="ECO:0008006" key="3">
    <source>
        <dbReference type="Google" id="ProtNLM"/>
    </source>
</evidence>
<reference evidence="1 2" key="1">
    <citation type="submission" date="2020-12" db="EMBL/GenBank/DDBJ databases">
        <title>Novel Thalassolituus-related marine hydrocarbonoclastic bacteria mediated algae-derived hydrocarbons mineralization in twilight zone of the northern South China Sea.</title>
        <authorList>
            <person name="Dong C."/>
        </authorList>
    </citation>
    <scope>NUCLEOTIDE SEQUENCE [LARGE SCALE GENOMIC DNA]</scope>
    <source>
        <strain evidence="1 2">IMCC1826</strain>
    </source>
</reference>
<evidence type="ECO:0000313" key="2">
    <source>
        <dbReference type="Proteomes" id="UP000714380"/>
    </source>
</evidence>
<sequence length="409" mass="45023">MSWTMAVKAISPDRTNGITLSFRARVVMAHLLRDLSSNTDFDMSNYATERGLTRSFFLNGVNDLIDVGWISSESNGKLTLGLDCEIEGELSSWQSSLADYLMFPGSVCERSEWLDGKLTRLASSRQASVKKIPSHLEMVLLYLVISATSYGVIPNVTYHDIADCCGIARSSVRNKLKILQEYGFLKYYPGGNSRAVHGSWISINSVYVLSRQLIQCMNADYMPLPVALDDLNSDDLLMLSPGASGSWFEIWPKQFSSLIPTSIIINDDQDKKIYEGLSDAITDQAKLNVLARIVSAANFILLHGDLNAQLQEVVDGREPMTAVVLARIMRALDVSSLCAVVPVVSGGDEISGNQNETVVMAMLRKTIGLQAVRMATKVLIDRGHQRMAAEAMIRKQNSQSKEDVGDPSK</sequence>
<evidence type="ECO:0000313" key="1">
    <source>
        <dbReference type="EMBL" id="MCA6064332.1"/>
    </source>
</evidence>
<proteinExistence type="predicted"/>
<dbReference type="SUPFAM" id="SSF46785">
    <property type="entry name" value="Winged helix' DNA-binding domain"/>
    <property type="match status" value="1"/>
</dbReference>
<name>A0ABS7ZRV2_9GAMM</name>
<dbReference type="InterPro" id="IPR036390">
    <property type="entry name" value="WH_DNA-bd_sf"/>
</dbReference>
<comment type="caution">
    <text evidence="1">The sequence shown here is derived from an EMBL/GenBank/DDBJ whole genome shotgun (WGS) entry which is preliminary data.</text>
</comment>
<protein>
    <recommendedName>
        <fullName evidence="3">Helix-turn-helix domain-containing protein</fullName>
    </recommendedName>
</protein>
<dbReference type="Proteomes" id="UP000714380">
    <property type="component" value="Unassembled WGS sequence"/>
</dbReference>
<gene>
    <name evidence="1" type="ORF">I9W95_12005</name>
</gene>
<dbReference type="RefSeq" id="WP_225675207.1">
    <property type="nucleotide sequence ID" value="NZ_JAEDAH010000063.1"/>
</dbReference>
<keyword evidence="2" id="KW-1185">Reference proteome</keyword>
<organism evidence="1 2">
    <name type="scientific">Thalassolituus marinus</name>
    <dbReference type="NCBI Taxonomy" id="671053"/>
    <lineage>
        <taxon>Bacteria</taxon>
        <taxon>Pseudomonadati</taxon>
        <taxon>Pseudomonadota</taxon>
        <taxon>Gammaproteobacteria</taxon>
        <taxon>Oceanospirillales</taxon>
        <taxon>Oceanospirillaceae</taxon>
        <taxon>Thalassolituus</taxon>
    </lineage>
</organism>
<dbReference type="EMBL" id="JAEDAH010000063">
    <property type="protein sequence ID" value="MCA6064332.1"/>
    <property type="molecule type" value="Genomic_DNA"/>
</dbReference>
<accession>A0ABS7ZRV2</accession>